<sequence>MAPIKFEEQIKDKLEQRTLTPSTDAWSKLSQQLDAEDKRNKRKSFWWFGIAASVAALVFLSISFFNNEDENSLNDIIVKDKIKETISSQPEGIFQNETNDNSENQLVITEQKETLEHKSETTKKEKLQQSLAVTDQRKQNQLLQKVSAKKENSAVAKAEKQKLLELDKIKLKKSSAEDLIQTPKVEFNSVADVLQEVKSSNKTTVTDQQIDSLLKVANRELLMDKTIKKKTNIVNADALLQDVEEAMGQSFRTRIYETLKGGYEEVKTRVAQRND</sequence>
<reference evidence="2 3" key="1">
    <citation type="journal article" date="2015" name="Stand. Genomic Sci.">
        <title>Genomic Encyclopedia of Bacterial and Archaeal Type Strains, Phase III: the genomes of soil and plant-associated and newly described type strains.</title>
        <authorList>
            <person name="Whitman W.B."/>
            <person name="Woyke T."/>
            <person name="Klenk H.P."/>
            <person name="Zhou Y."/>
            <person name="Lilburn T.G."/>
            <person name="Beck B.J."/>
            <person name="De Vos P."/>
            <person name="Vandamme P."/>
            <person name="Eisen J.A."/>
            <person name="Garrity G."/>
            <person name="Hugenholtz P."/>
            <person name="Kyrpides N.C."/>
        </authorList>
    </citation>
    <scope>NUCLEOTIDE SEQUENCE [LARGE SCALE GENOMIC DNA]</scope>
    <source>
        <strain evidence="2 3">CECT 8445</strain>
    </source>
</reference>
<keyword evidence="1" id="KW-1133">Transmembrane helix</keyword>
<organism evidence="2 3">
    <name type="scientific">Winogradskyella wandonensis</name>
    <dbReference type="NCBI Taxonomy" id="1442586"/>
    <lineage>
        <taxon>Bacteria</taxon>
        <taxon>Pseudomonadati</taxon>
        <taxon>Bacteroidota</taxon>
        <taxon>Flavobacteriia</taxon>
        <taxon>Flavobacteriales</taxon>
        <taxon>Flavobacteriaceae</taxon>
        <taxon>Winogradskyella</taxon>
    </lineage>
</organism>
<proteinExistence type="predicted"/>
<name>A0A4R1KQZ6_9FLAO</name>
<evidence type="ECO:0000313" key="2">
    <source>
        <dbReference type="EMBL" id="TCK67448.1"/>
    </source>
</evidence>
<dbReference type="RefSeq" id="WP_132704505.1">
    <property type="nucleotide sequence ID" value="NZ_SMGI01000002.1"/>
</dbReference>
<feature type="transmembrane region" description="Helical" evidence="1">
    <location>
        <begin position="45"/>
        <end position="65"/>
    </location>
</feature>
<comment type="caution">
    <text evidence="2">The sequence shown here is derived from an EMBL/GenBank/DDBJ whole genome shotgun (WGS) entry which is preliminary data.</text>
</comment>
<evidence type="ECO:0000256" key="1">
    <source>
        <dbReference type="SAM" id="Phobius"/>
    </source>
</evidence>
<accession>A0A4R1KQZ6</accession>
<gene>
    <name evidence="2" type="ORF">DFQ05_1224</name>
</gene>
<dbReference type="AlphaFoldDB" id="A0A4R1KQZ6"/>
<dbReference type="EMBL" id="SMGI01000002">
    <property type="protein sequence ID" value="TCK67448.1"/>
    <property type="molecule type" value="Genomic_DNA"/>
</dbReference>
<dbReference type="OrthoDB" id="1247025at2"/>
<protein>
    <submittedName>
        <fullName evidence="2">Uncharacterized protein</fullName>
    </submittedName>
</protein>
<keyword evidence="1" id="KW-0472">Membrane</keyword>
<keyword evidence="1" id="KW-0812">Transmembrane</keyword>
<evidence type="ECO:0000313" key="3">
    <source>
        <dbReference type="Proteomes" id="UP000295714"/>
    </source>
</evidence>
<keyword evidence="3" id="KW-1185">Reference proteome</keyword>
<dbReference type="Proteomes" id="UP000295714">
    <property type="component" value="Unassembled WGS sequence"/>
</dbReference>